<proteinExistence type="predicted"/>
<accession>A0A1L4D0Q0</accession>
<name>A0A1L4D0Q0_9BACT</name>
<reference evidence="1 2" key="1">
    <citation type="submission" date="2016-10" db="EMBL/GenBank/DDBJ databases">
        <title>Silvanigrella aquatica sp. nov., isolated from a freshwater lake located in the Black Forest, Germany, description of Silvanigrellaceae fam. nov., Silvanigrellales ord. nov., reclassification of the order Bdellovibrionales in the class Oligoflexia, reclassification of the families Bacteriovoracaceae and Halobacteriovoraceae in the new order Bacteriovoracales ord. nov., and reclassification of the family Pseudobacteriovoracaceae in the order Oligoflexiales.</title>
        <authorList>
            <person name="Hahn M.W."/>
            <person name="Schmidt J."/>
            <person name="Koll U."/>
            <person name="Rohde M."/>
            <person name="Verbag S."/>
            <person name="Pitt A."/>
            <person name="Nakai R."/>
            <person name="Naganuma T."/>
            <person name="Lang E."/>
        </authorList>
    </citation>
    <scope>NUCLEOTIDE SEQUENCE [LARGE SCALE GENOMIC DNA]</scope>
    <source>
        <strain evidence="1 2">MWH-Nonnen-W8red</strain>
    </source>
</reference>
<dbReference type="STRING" id="1915309.AXG55_07535"/>
<dbReference type="RefSeq" id="WP_148697506.1">
    <property type="nucleotide sequence ID" value="NZ_CP017834.1"/>
</dbReference>
<dbReference type="Pfam" id="PF02620">
    <property type="entry name" value="YceD"/>
    <property type="match status" value="1"/>
</dbReference>
<dbReference type="AlphaFoldDB" id="A0A1L4D0Q0"/>
<dbReference type="Proteomes" id="UP000184731">
    <property type="component" value="Chromosome"/>
</dbReference>
<keyword evidence="2" id="KW-1185">Reference proteome</keyword>
<protein>
    <recommendedName>
        <fullName evidence="3">DUF177 domain-containing protein</fullName>
    </recommendedName>
</protein>
<sequence length="208" mass="23797">MKPHLAIPLSKIGSKIHVTFGKTMENTPNSFHLDSILSEWTSSFLQECSLNSPEDLEKVSGYLNIIKEQNIFRAEGVLEFEPQLECVRSLTLYREKLKVELNGFFVPYNSQKYLQSGLSKLSQQQNSDEIELTESDLESYSFKGNAIQLDEFLLDSMFCALPELPLCREDCKGLCPECGIDLNEKDLQGNYQILEHKKSCFHYKPLKS</sequence>
<organism evidence="1 2">
    <name type="scientific">Silvanigrella aquatica</name>
    <dbReference type="NCBI Taxonomy" id="1915309"/>
    <lineage>
        <taxon>Bacteria</taxon>
        <taxon>Pseudomonadati</taxon>
        <taxon>Bdellovibrionota</taxon>
        <taxon>Oligoflexia</taxon>
        <taxon>Silvanigrellales</taxon>
        <taxon>Silvanigrellaceae</taxon>
        <taxon>Silvanigrella</taxon>
    </lineage>
</organism>
<dbReference type="OrthoDB" id="9790372at2"/>
<gene>
    <name evidence="1" type="ORF">AXG55_07535</name>
</gene>
<dbReference type="KEGG" id="saqi:AXG55_07535"/>
<dbReference type="EMBL" id="CP017834">
    <property type="protein sequence ID" value="APJ03764.1"/>
    <property type="molecule type" value="Genomic_DNA"/>
</dbReference>
<dbReference type="InterPro" id="IPR003772">
    <property type="entry name" value="YceD"/>
</dbReference>
<evidence type="ECO:0000313" key="2">
    <source>
        <dbReference type="Proteomes" id="UP000184731"/>
    </source>
</evidence>
<evidence type="ECO:0000313" key="1">
    <source>
        <dbReference type="EMBL" id="APJ03764.1"/>
    </source>
</evidence>
<evidence type="ECO:0008006" key="3">
    <source>
        <dbReference type="Google" id="ProtNLM"/>
    </source>
</evidence>